<sequence length="792" mass="84133">MSETSASSVATSTASHAANSGTSVPSQYRSVGIVLAVSSGVLIGSSFVFKKKGLIRSQKGGPAGEGVAYLKSTLWWTGMIMMIIGELCNFGAYAFVEAIVVTPLGALSVVICAILSSIFLNEKLTFFGWIGCIQCILGSVVIALNAPEEQSATTIAEFKKLFLAPGFLSFGSVVIVVALVIIFWFAPRYGKKSMLWYILVCSLIGGLSVSCTQGLGASIVTSIRGENQFKNWFIYFLLIFVVITLLTEIYYLNVALALFNTAMVTPTYYVIFTFCTLVTSIILYQGLHATITQILTVVLGFFMICTGITILQMSKVDPRKLQNLDRRTTLLLAAARQEVDHSHSRPPSSDRPRRRGPSEDNQIDLEKQHQEDHGEDGWDVCSLAETEEPGLDSLRGGGFGAVGTLVRARRRSTIFREGRARRNTVTSQASGFSHGSRPSDEAGHAGIGTKKFREAVPPLPQDSASRIEAARRGKGSSGSGAVSPTPYGPSLGSGPAHVIGDLREEPAVLRMLEMGDLSSASRSQTPSHQRKPSAGGVHFKDENASSVTLGGRRTPDSHGRRTPERVRTPPPPDPLRSGTPDPNNPGTYVLRVPAPSGSMSAVPRRVASPAVSRTPTPTKQEWKKAGAIGGMKAAWASTSNPGAGSSPPRNPDDGDASRVPRVSSSVSTEPDTRPVVPAYFPAIPSPGDEATEGESMSGTALSPLPALNDRSYSGFAARSDRATVAESVWVPAMSPRRLGGAEAGEVKTGRGVLSMDGETVTSEGVERSSAENGEAEGSESAASGHALLKRYR</sequence>
<reference evidence="7 8" key="1">
    <citation type="journal article" date="2019" name="Fungal Biol. Biotechnol.">
        <title>Draft genome sequence of fastidious pathogen Ceratobasidium theobromae, which causes vascular-streak dieback in Theobroma cacao.</title>
        <authorList>
            <person name="Ali S.S."/>
            <person name="Asman A."/>
            <person name="Shao J."/>
            <person name="Firmansyah A.P."/>
            <person name="Susilo A.W."/>
            <person name="Rosmana A."/>
            <person name="McMahon P."/>
            <person name="Junaid M."/>
            <person name="Guest D."/>
            <person name="Kheng T.Y."/>
            <person name="Meinhardt L.W."/>
            <person name="Bailey B.A."/>
        </authorList>
    </citation>
    <scope>NUCLEOTIDE SEQUENCE [LARGE SCALE GENOMIC DNA]</scope>
    <source>
        <strain evidence="7 8">CT2</strain>
    </source>
</reference>
<accession>A0A5N5QE68</accession>
<dbReference type="OrthoDB" id="6428174at2759"/>
<keyword evidence="4 6" id="KW-0472">Membrane</keyword>
<feature type="transmembrane region" description="Helical" evidence="6">
    <location>
        <begin position="266"/>
        <end position="284"/>
    </location>
</feature>
<keyword evidence="8" id="KW-1185">Reference proteome</keyword>
<feature type="transmembrane region" description="Helical" evidence="6">
    <location>
        <begin position="195"/>
        <end position="220"/>
    </location>
</feature>
<feature type="transmembrane region" description="Helical" evidence="6">
    <location>
        <begin position="232"/>
        <end position="259"/>
    </location>
</feature>
<dbReference type="Pfam" id="PF05653">
    <property type="entry name" value="Mg_trans_NIPA"/>
    <property type="match status" value="1"/>
</dbReference>
<dbReference type="PANTHER" id="PTHR12570:SF92">
    <property type="entry name" value="SPICHTHYIN, ISOFORM B"/>
    <property type="match status" value="1"/>
</dbReference>
<feature type="compositionally biased region" description="Polar residues" evidence="5">
    <location>
        <begin position="423"/>
        <end position="433"/>
    </location>
</feature>
<feature type="transmembrane region" description="Helical" evidence="6">
    <location>
        <begin position="98"/>
        <end position="119"/>
    </location>
</feature>
<comment type="subcellular location">
    <subcellularLocation>
        <location evidence="1">Membrane</location>
        <topology evidence="1">Multi-pass membrane protein</topology>
    </subcellularLocation>
</comment>
<feature type="region of interest" description="Disordered" evidence="5">
    <location>
        <begin position="420"/>
        <end position="498"/>
    </location>
</feature>
<evidence type="ECO:0000256" key="5">
    <source>
        <dbReference type="SAM" id="MobiDB-lite"/>
    </source>
</evidence>
<dbReference type="InterPro" id="IPR008521">
    <property type="entry name" value="Mg_trans_NIPA"/>
</dbReference>
<dbReference type="EMBL" id="SSOP01000203">
    <property type="protein sequence ID" value="KAB5590052.1"/>
    <property type="molecule type" value="Genomic_DNA"/>
</dbReference>
<feature type="compositionally biased region" description="Basic and acidic residues" evidence="5">
    <location>
        <begin position="337"/>
        <end position="351"/>
    </location>
</feature>
<keyword evidence="2 6" id="KW-0812">Transmembrane</keyword>
<evidence type="ECO:0000256" key="4">
    <source>
        <dbReference type="ARBA" id="ARBA00023136"/>
    </source>
</evidence>
<dbReference type="GO" id="GO:0016020">
    <property type="term" value="C:membrane"/>
    <property type="evidence" value="ECO:0007669"/>
    <property type="project" value="UniProtKB-SubCell"/>
</dbReference>
<dbReference type="InterPro" id="IPR037185">
    <property type="entry name" value="EmrE-like"/>
</dbReference>
<dbReference type="AlphaFoldDB" id="A0A5N5QE68"/>
<feature type="compositionally biased region" description="Basic and acidic residues" evidence="5">
    <location>
        <begin position="553"/>
        <end position="567"/>
    </location>
</feature>
<evidence type="ECO:0000256" key="2">
    <source>
        <dbReference type="ARBA" id="ARBA00022692"/>
    </source>
</evidence>
<dbReference type="SUPFAM" id="SSF103481">
    <property type="entry name" value="Multidrug resistance efflux transporter EmrE"/>
    <property type="match status" value="1"/>
</dbReference>
<gene>
    <name evidence="7" type="ORF">CTheo_6508</name>
</gene>
<name>A0A5N5QE68_9AGAM</name>
<keyword evidence="3 6" id="KW-1133">Transmembrane helix</keyword>
<feature type="transmembrane region" description="Helical" evidence="6">
    <location>
        <begin position="290"/>
        <end position="311"/>
    </location>
</feature>
<feature type="transmembrane region" description="Helical" evidence="6">
    <location>
        <begin position="74"/>
        <end position="92"/>
    </location>
</feature>
<protein>
    <submittedName>
        <fullName evidence="7">Magnesium transporter NIPA protein</fullName>
    </submittedName>
</protein>
<feature type="transmembrane region" description="Helical" evidence="6">
    <location>
        <begin position="166"/>
        <end position="186"/>
    </location>
</feature>
<evidence type="ECO:0000256" key="1">
    <source>
        <dbReference type="ARBA" id="ARBA00004141"/>
    </source>
</evidence>
<organism evidence="7 8">
    <name type="scientific">Ceratobasidium theobromae</name>
    <dbReference type="NCBI Taxonomy" id="1582974"/>
    <lineage>
        <taxon>Eukaryota</taxon>
        <taxon>Fungi</taxon>
        <taxon>Dikarya</taxon>
        <taxon>Basidiomycota</taxon>
        <taxon>Agaricomycotina</taxon>
        <taxon>Agaricomycetes</taxon>
        <taxon>Cantharellales</taxon>
        <taxon>Ceratobasidiaceae</taxon>
        <taxon>Ceratobasidium</taxon>
    </lineage>
</organism>
<proteinExistence type="predicted"/>
<feature type="region of interest" description="Disordered" evidence="5">
    <location>
        <begin position="517"/>
        <end position="707"/>
    </location>
</feature>
<feature type="transmembrane region" description="Helical" evidence="6">
    <location>
        <begin position="27"/>
        <end position="49"/>
    </location>
</feature>
<feature type="region of interest" description="Disordered" evidence="5">
    <location>
        <begin position="740"/>
        <end position="792"/>
    </location>
</feature>
<comment type="caution">
    <text evidence="7">The sequence shown here is derived from an EMBL/GenBank/DDBJ whole genome shotgun (WGS) entry which is preliminary data.</text>
</comment>
<evidence type="ECO:0000313" key="8">
    <source>
        <dbReference type="Proteomes" id="UP000383932"/>
    </source>
</evidence>
<feature type="region of interest" description="Disordered" evidence="5">
    <location>
        <begin position="336"/>
        <end position="360"/>
    </location>
</feature>
<dbReference type="GO" id="GO:0015095">
    <property type="term" value="F:magnesium ion transmembrane transporter activity"/>
    <property type="evidence" value="ECO:0007669"/>
    <property type="project" value="InterPro"/>
</dbReference>
<evidence type="ECO:0000313" key="7">
    <source>
        <dbReference type="EMBL" id="KAB5590052.1"/>
    </source>
</evidence>
<evidence type="ECO:0000256" key="6">
    <source>
        <dbReference type="SAM" id="Phobius"/>
    </source>
</evidence>
<feature type="compositionally biased region" description="Polar residues" evidence="5">
    <location>
        <begin position="518"/>
        <end position="527"/>
    </location>
</feature>
<feature type="transmembrane region" description="Helical" evidence="6">
    <location>
        <begin position="126"/>
        <end position="146"/>
    </location>
</feature>
<evidence type="ECO:0000256" key="3">
    <source>
        <dbReference type="ARBA" id="ARBA00022989"/>
    </source>
</evidence>
<dbReference type="PANTHER" id="PTHR12570">
    <property type="match status" value="1"/>
</dbReference>
<dbReference type="Proteomes" id="UP000383932">
    <property type="component" value="Unassembled WGS sequence"/>
</dbReference>